<evidence type="ECO:0000313" key="1">
    <source>
        <dbReference type="EMBL" id="VYS97075.1"/>
    </source>
</evidence>
<dbReference type="Pfam" id="PF14055">
    <property type="entry name" value="NVEALA"/>
    <property type="match status" value="1"/>
</dbReference>
<dbReference type="InterPro" id="IPR025905">
    <property type="entry name" value="NVEALA"/>
</dbReference>
<evidence type="ECO:0008006" key="2">
    <source>
        <dbReference type="Google" id="ProtNLM"/>
    </source>
</evidence>
<protein>
    <recommendedName>
        <fullName evidence="2">NVEALA protein</fullName>
    </recommendedName>
</protein>
<organism evidence="1">
    <name type="scientific">Bacteroides intestinalis</name>
    <dbReference type="NCBI Taxonomy" id="329854"/>
    <lineage>
        <taxon>Bacteria</taxon>
        <taxon>Pseudomonadati</taxon>
        <taxon>Bacteroidota</taxon>
        <taxon>Bacteroidia</taxon>
        <taxon>Bacteroidales</taxon>
        <taxon>Bacteroidaceae</taxon>
        <taxon>Bacteroides</taxon>
    </lineage>
</organism>
<dbReference type="AlphaFoldDB" id="A0A6N2SZU8"/>
<dbReference type="RefSeq" id="WP_138291154.1">
    <property type="nucleotide sequence ID" value="NZ_BAABZC010000001.1"/>
</dbReference>
<accession>A0A6N2SZU8</accession>
<gene>
    <name evidence="1" type="ORF">BILFYP9_01276</name>
</gene>
<reference evidence="1" key="1">
    <citation type="submission" date="2019-11" db="EMBL/GenBank/DDBJ databases">
        <authorList>
            <person name="Feng L."/>
        </authorList>
    </citation>
    <scope>NUCLEOTIDE SEQUENCE</scope>
    <source>
        <strain evidence="1">BintestinalisLFYP9</strain>
    </source>
</reference>
<proteinExistence type="predicted"/>
<dbReference type="EMBL" id="CACRSU010000014">
    <property type="protein sequence ID" value="VYS97075.1"/>
    <property type="molecule type" value="Genomic_DNA"/>
</dbReference>
<sequence>MNKFVKIAFVTVFSAIAAFGIYQSQKDELQISELVLANAEALARYELPDVTITCNQHEYTSPGQCWKELGDCRRLGQYYRDCEFTGYQYMYCTTICNL</sequence>
<name>A0A6N2SZU8_9BACE</name>